<feature type="transmembrane region" description="Helical" evidence="1">
    <location>
        <begin position="79"/>
        <end position="96"/>
    </location>
</feature>
<feature type="transmembrane region" description="Helical" evidence="1">
    <location>
        <begin position="217"/>
        <end position="242"/>
    </location>
</feature>
<dbReference type="Proteomes" id="UP000315312">
    <property type="component" value="Unassembled WGS sequence"/>
</dbReference>
<dbReference type="RefSeq" id="WP_133607024.1">
    <property type="nucleotide sequence ID" value="NZ_SNZC01000001.1"/>
</dbReference>
<keyword evidence="3" id="KW-1185">Reference proteome</keyword>
<reference evidence="2 3" key="1">
    <citation type="journal article" date="2015" name="Stand. Genomic Sci.">
        <title>Genomic Encyclopedia of Bacterial and Archaeal Type Strains, Phase III: the genomes of soil and plant-associated and newly described type strains.</title>
        <authorList>
            <person name="Whitman W.B."/>
            <person name="Woyke T."/>
            <person name="Klenk H.P."/>
            <person name="Zhou Y."/>
            <person name="Lilburn T.G."/>
            <person name="Beck B.J."/>
            <person name="De Vos P."/>
            <person name="Vandamme P."/>
            <person name="Eisen J.A."/>
            <person name="Garrity G."/>
            <person name="Hugenholtz P."/>
            <person name="Kyrpides N.C."/>
        </authorList>
    </citation>
    <scope>NUCLEOTIDE SEQUENCE [LARGE SCALE GENOMIC DNA]</scope>
    <source>
        <strain evidence="2 3">CGMCC 1.6844</strain>
    </source>
</reference>
<accession>A0A562KS65</accession>
<dbReference type="EMBL" id="VLKM01000001">
    <property type="protein sequence ID" value="TWH98095.1"/>
    <property type="molecule type" value="Genomic_DNA"/>
</dbReference>
<comment type="caution">
    <text evidence="2">The sequence shown here is derived from an EMBL/GenBank/DDBJ whole genome shotgun (WGS) entry which is preliminary data.</text>
</comment>
<keyword evidence="1" id="KW-0812">Transmembrane</keyword>
<feature type="transmembrane region" description="Helical" evidence="1">
    <location>
        <begin position="187"/>
        <end position="205"/>
    </location>
</feature>
<keyword evidence="1" id="KW-1133">Transmembrane helix</keyword>
<proteinExistence type="predicted"/>
<dbReference type="OrthoDB" id="7446256at2"/>
<sequence length="247" mass="29228">MQVTCKNCDQTYSGHFCNNCGQPADTHKLNLHFILHDIQHAFFHFDKGVLFTAKELFTRPGDSIREFIEGKRVKHFKPISLVIILATLYGVLRHLFHFSVLDKKVVSEIQGVEYESLNEWISHHYYWIILLSIPMFSIASYLVFRKQGYNFIEHFVLNAYMASQRLILRIAIFPITKYYTESSYNKLFVDILMLMDIVLIFWTYITFFNNLSRIKSFLYSIYSYLLFLVIFFILLLLSVLIFDIHVG</sequence>
<keyword evidence="1" id="KW-0472">Membrane</keyword>
<protein>
    <submittedName>
        <fullName evidence="2">Uncharacterized protein DUF3667</fullName>
    </submittedName>
</protein>
<evidence type="ECO:0000313" key="2">
    <source>
        <dbReference type="EMBL" id="TWH98095.1"/>
    </source>
</evidence>
<evidence type="ECO:0000256" key="1">
    <source>
        <dbReference type="SAM" id="Phobius"/>
    </source>
</evidence>
<feature type="transmembrane region" description="Helical" evidence="1">
    <location>
        <begin position="156"/>
        <end position="175"/>
    </location>
</feature>
<dbReference type="Pfam" id="PF12412">
    <property type="entry name" value="DUF3667"/>
    <property type="match status" value="1"/>
</dbReference>
<dbReference type="InterPro" id="IPR022134">
    <property type="entry name" value="DUF3667"/>
</dbReference>
<name>A0A562KS65_9FLAO</name>
<gene>
    <name evidence="2" type="ORF">IP97_00035</name>
</gene>
<evidence type="ECO:0000313" key="3">
    <source>
        <dbReference type="Proteomes" id="UP000315312"/>
    </source>
</evidence>
<dbReference type="AlphaFoldDB" id="A0A562KS65"/>
<organism evidence="2 3">
    <name type="scientific">Flavobacterium cheniae</name>
    <dbReference type="NCBI Taxonomy" id="295428"/>
    <lineage>
        <taxon>Bacteria</taxon>
        <taxon>Pseudomonadati</taxon>
        <taxon>Bacteroidota</taxon>
        <taxon>Flavobacteriia</taxon>
        <taxon>Flavobacteriales</taxon>
        <taxon>Flavobacteriaceae</taxon>
        <taxon>Flavobacterium</taxon>
    </lineage>
</organism>
<feature type="transmembrane region" description="Helical" evidence="1">
    <location>
        <begin position="124"/>
        <end position="144"/>
    </location>
</feature>